<evidence type="ECO:0000256" key="1">
    <source>
        <dbReference type="SAM" id="MobiDB-lite"/>
    </source>
</evidence>
<evidence type="ECO:0000313" key="4">
    <source>
        <dbReference type="Proteomes" id="UP000193144"/>
    </source>
</evidence>
<proteinExistence type="predicted"/>
<feature type="compositionally biased region" description="Basic and acidic residues" evidence="1">
    <location>
        <begin position="63"/>
        <end position="72"/>
    </location>
</feature>
<dbReference type="STRING" id="1231657.A0A1Y1ZAL2"/>
<feature type="region of interest" description="Disordered" evidence="1">
    <location>
        <begin position="43"/>
        <end position="79"/>
    </location>
</feature>
<dbReference type="Proteomes" id="UP000193144">
    <property type="component" value="Unassembled WGS sequence"/>
</dbReference>
<dbReference type="AlphaFoldDB" id="A0A1Y1ZAL2"/>
<organism evidence="3 4">
    <name type="scientific">Clohesyomyces aquaticus</name>
    <dbReference type="NCBI Taxonomy" id="1231657"/>
    <lineage>
        <taxon>Eukaryota</taxon>
        <taxon>Fungi</taxon>
        <taxon>Dikarya</taxon>
        <taxon>Ascomycota</taxon>
        <taxon>Pezizomycotina</taxon>
        <taxon>Dothideomycetes</taxon>
        <taxon>Pleosporomycetidae</taxon>
        <taxon>Pleosporales</taxon>
        <taxon>Lindgomycetaceae</taxon>
        <taxon>Clohesyomyces</taxon>
    </lineage>
</organism>
<keyword evidence="4" id="KW-1185">Reference proteome</keyword>
<name>A0A1Y1ZAL2_9PLEO</name>
<protein>
    <submittedName>
        <fullName evidence="3">Uncharacterized protein</fullName>
    </submittedName>
</protein>
<comment type="caution">
    <text evidence="3">The sequence shown here is derived from an EMBL/GenBank/DDBJ whole genome shotgun (WGS) entry which is preliminary data.</text>
</comment>
<dbReference type="PANTHER" id="PTHR35394:SF5">
    <property type="entry name" value="DUF3176 DOMAIN-CONTAINING PROTEIN"/>
    <property type="match status" value="1"/>
</dbReference>
<feature type="transmembrane region" description="Helical" evidence="2">
    <location>
        <begin position="551"/>
        <end position="573"/>
    </location>
</feature>
<keyword evidence="2" id="KW-0472">Membrane</keyword>
<feature type="transmembrane region" description="Helical" evidence="2">
    <location>
        <begin position="195"/>
        <end position="212"/>
    </location>
</feature>
<evidence type="ECO:0000256" key="2">
    <source>
        <dbReference type="SAM" id="Phobius"/>
    </source>
</evidence>
<dbReference type="Pfam" id="PF11374">
    <property type="entry name" value="DUF3176"/>
    <property type="match status" value="1"/>
</dbReference>
<dbReference type="EMBL" id="MCFA01000110">
    <property type="protein sequence ID" value="ORY07298.1"/>
    <property type="molecule type" value="Genomic_DNA"/>
</dbReference>
<dbReference type="InterPro" id="IPR021514">
    <property type="entry name" value="DUF3176"/>
</dbReference>
<keyword evidence="2" id="KW-0812">Transmembrane</keyword>
<feature type="transmembrane region" description="Helical" evidence="2">
    <location>
        <begin position="139"/>
        <end position="159"/>
    </location>
</feature>
<dbReference type="PANTHER" id="PTHR35394">
    <property type="entry name" value="DUF3176 DOMAIN-CONTAINING PROTEIN"/>
    <property type="match status" value="1"/>
</dbReference>
<gene>
    <name evidence="3" type="ORF">BCR34DRAFT_27719</name>
</gene>
<reference evidence="3 4" key="1">
    <citation type="submission" date="2016-07" db="EMBL/GenBank/DDBJ databases">
        <title>Pervasive Adenine N6-methylation of Active Genes in Fungi.</title>
        <authorList>
            <consortium name="DOE Joint Genome Institute"/>
            <person name="Mondo S.J."/>
            <person name="Dannebaum R.O."/>
            <person name="Kuo R.C."/>
            <person name="Labutti K."/>
            <person name="Haridas S."/>
            <person name="Kuo A."/>
            <person name="Salamov A."/>
            <person name="Ahrendt S.R."/>
            <person name="Lipzen A."/>
            <person name="Sullivan W."/>
            <person name="Andreopoulos W.B."/>
            <person name="Clum A."/>
            <person name="Lindquist E."/>
            <person name="Daum C."/>
            <person name="Ramamoorthy G.K."/>
            <person name="Gryganskyi A."/>
            <person name="Culley D."/>
            <person name="Magnuson J.K."/>
            <person name="James T.Y."/>
            <person name="O'Malley M.A."/>
            <person name="Stajich J.E."/>
            <person name="Spatafora J.W."/>
            <person name="Visel A."/>
            <person name="Grigoriev I.V."/>
        </authorList>
    </citation>
    <scope>NUCLEOTIDE SEQUENCE [LARGE SCALE GENOMIC DNA]</scope>
    <source>
        <strain evidence="3 4">CBS 115471</strain>
    </source>
</reference>
<sequence>MAQYYSVPPPTGGPFSPVSPYSPYTPSSAGSFSSQHPLFSPNTEYFPPDGGQGKHPPNVSGKGYHEPFEQHTPDALPARPRSLRSKISHHIQRLWLWETSACVVSICAHFAMIALLGVYDGSRVSSWEGSWTLNSNISFMITIIKGAALIPVASAISQLKWRRFWDYRKLTDMDFFDDASRGTLGSLRLLWHLRFWHFASFGALLTLAAFTMDTLVQNVVDTEQHLEVTRGVATLPRSHHYASFNMYTSGEEPGDQLPWPTMVSAIDFGMQYTASMFWAGSNLFVYCITGNCTFGNYQSLVVLPQCHDMTEHLDKSDPDIYMLPDGLYLQKRNGILNISTTTEYPTSDKFQGIGPLISNFQVIANPRLEEPTAMQCAFYWSVATFRSANMTNFTLYEPDVTYWTNTSDAAKTKYKQPEDIWLIPPECYLNGTEIKDPKSDDRCINRVTPLAQLGLQNFLTSDSVGMTGEASSLKKGFSVNNLFANSALYSVTTVRRNETYYVLELTANNTAIMMSQGVRQLPIIEPDGNFSYYPANGTVYAYETYYEIHFVYLYIVHFMVGGSTLFLAVTIFLTRCDHPWKSSSLPFLFHGLTPQDRARFGEVPMMVDMREAAEKLKVKVAMTAVGQRLSTREAIASG</sequence>
<feature type="transmembrane region" description="Helical" evidence="2">
    <location>
        <begin position="94"/>
        <end position="119"/>
    </location>
</feature>
<keyword evidence="2" id="KW-1133">Transmembrane helix</keyword>
<evidence type="ECO:0000313" key="3">
    <source>
        <dbReference type="EMBL" id="ORY07298.1"/>
    </source>
</evidence>
<dbReference type="OrthoDB" id="5376804at2759"/>
<accession>A0A1Y1ZAL2</accession>